<dbReference type="PANTHER" id="PTHR36173">
    <property type="entry name" value="RIBONUCLEASE VAPC16-RELATED"/>
    <property type="match status" value="1"/>
</dbReference>
<accession>A0A1H0AUX7</accession>
<dbReference type="STRING" id="198616.SAMN05216193_102382"/>
<dbReference type="Pfam" id="PF01850">
    <property type="entry name" value="PIN"/>
    <property type="match status" value="1"/>
</dbReference>
<name>A0A1H0AUX7_9PSED</name>
<dbReference type="EMBL" id="FNIJ01000002">
    <property type="protein sequence ID" value="SDN37155.1"/>
    <property type="molecule type" value="Genomic_DNA"/>
</dbReference>
<dbReference type="SUPFAM" id="SSF88723">
    <property type="entry name" value="PIN domain-like"/>
    <property type="match status" value="1"/>
</dbReference>
<dbReference type="InterPro" id="IPR002716">
    <property type="entry name" value="PIN_dom"/>
</dbReference>
<evidence type="ECO:0000259" key="1">
    <source>
        <dbReference type="Pfam" id="PF01850"/>
    </source>
</evidence>
<dbReference type="AlphaFoldDB" id="A0A1H0AUX7"/>
<dbReference type="InterPro" id="IPR052919">
    <property type="entry name" value="TA_system_RNase"/>
</dbReference>
<dbReference type="RefSeq" id="WP_084315225.1">
    <property type="nucleotide sequence ID" value="NZ_FNIJ01000002.1"/>
</dbReference>
<dbReference type="CDD" id="cd09872">
    <property type="entry name" value="PIN_Sll0205-like"/>
    <property type="match status" value="1"/>
</dbReference>
<dbReference type="Gene3D" id="3.40.50.1010">
    <property type="entry name" value="5'-nuclease"/>
    <property type="match status" value="1"/>
</dbReference>
<dbReference type="InterPro" id="IPR041705">
    <property type="entry name" value="PIN_Sll0205"/>
</dbReference>
<evidence type="ECO:0000313" key="3">
    <source>
        <dbReference type="Proteomes" id="UP000242957"/>
    </source>
</evidence>
<organism evidence="2 3">
    <name type="scientific">Pseudomonas jinjuensis</name>
    <dbReference type="NCBI Taxonomy" id="198616"/>
    <lineage>
        <taxon>Bacteria</taxon>
        <taxon>Pseudomonadati</taxon>
        <taxon>Pseudomonadota</taxon>
        <taxon>Gammaproteobacteria</taxon>
        <taxon>Pseudomonadales</taxon>
        <taxon>Pseudomonadaceae</taxon>
        <taxon>Pseudomonas</taxon>
    </lineage>
</organism>
<dbReference type="OrthoDB" id="9798990at2"/>
<keyword evidence="3" id="KW-1185">Reference proteome</keyword>
<dbReference type="PANTHER" id="PTHR36173:SF2">
    <property type="entry name" value="RIBONUCLEASE VAPC16"/>
    <property type="match status" value="1"/>
</dbReference>
<feature type="domain" description="PIN" evidence="1">
    <location>
        <begin position="4"/>
        <end position="122"/>
    </location>
</feature>
<proteinExistence type="predicted"/>
<protein>
    <submittedName>
        <fullName evidence="2">PIN domain nuclease, a component of toxin-antitoxin system (PIN domain)</fullName>
    </submittedName>
</protein>
<sequence length="128" mass="14171">MRLLLDTHILLWLAGNDPRLPKTVLQLVEDTRNTLVFSAASMWEIAVKRSRGRPDFPHDAPVIRQALLDAGYQELAIDSHHAMASTELPKIHGDPFDRILIAQAQLGGMVLVTADQTVARYPGAIKLV</sequence>
<dbReference type="InterPro" id="IPR029060">
    <property type="entry name" value="PIN-like_dom_sf"/>
</dbReference>
<gene>
    <name evidence="2" type="ORF">SAMN05216193_102382</name>
</gene>
<evidence type="ECO:0000313" key="2">
    <source>
        <dbReference type="EMBL" id="SDN37155.1"/>
    </source>
</evidence>
<dbReference type="Proteomes" id="UP000242957">
    <property type="component" value="Unassembled WGS sequence"/>
</dbReference>
<reference evidence="3" key="1">
    <citation type="submission" date="2016-10" db="EMBL/GenBank/DDBJ databases">
        <authorList>
            <person name="Varghese N."/>
            <person name="Submissions S."/>
        </authorList>
    </citation>
    <scope>NUCLEOTIDE SEQUENCE [LARGE SCALE GENOMIC DNA]</scope>
    <source>
        <strain evidence="3">JCM 21621</strain>
    </source>
</reference>